<dbReference type="GO" id="GO:0005886">
    <property type="term" value="C:plasma membrane"/>
    <property type="evidence" value="ECO:0007669"/>
    <property type="project" value="UniProtKB-SubCell"/>
</dbReference>
<feature type="binding site" evidence="10">
    <location>
        <position position="177"/>
    </location>
    <ligand>
        <name>[4Fe-4S] cluster</name>
        <dbReference type="ChEBI" id="CHEBI:49883"/>
        <label>3</label>
    </ligand>
</feature>
<comment type="subunit">
    <text evidence="10">The complex is composed of six subunits: RnfA, RnfB, RnfC, RnfD, RnfE and RnfG.</text>
</comment>
<feature type="region of interest" description="Hydrophobic" evidence="10">
    <location>
        <begin position="1"/>
        <end position="26"/>
    </location>
</feature>
<evidence type="ECO:0000259" key="11">
    <source>
        <dbReference type="PROSITE" id="PS51379"/>
    </source>
</evidence>
<keyword evidence="2 10" id="KW-0004">4Fe-4S</keyword>
<keyword evidence="9 10" id="KW-0472">Membrane</keyword>
<sequence length="287" mass="30754">MSHILVAIGFMSALGLMLSGILALANRKLWVYEDPRIDEVEELLPSTNCGACGTAGCRPFAEALIRGELKPAQCTVNSRDAAEDIAEYLGVDAGDVIKRVARLACAGGTHVARNKAHYDGLESCRAAAMVSGGPKGCAWGCIGLSDCAEVCDQKAIHMNPVGLPVVDPDKCTACNDCVEICPKGLFSLQPITHQLWVACNNQLHGDDAEADCEVACTACEKCAVDAPDGLIEIRNNLAVIDYHKNQLASPAAIERCPTGAIVWLQQEQPLKGRQARRIIRRKPLPLR</sequence>
<evidence type="ECO:0000313" key="13">
    <source>
        <dbReference type="EMBL" id="BAO43829.1"/>
    </source>
</evidence>
<evidence type="ECO:0000256" key="9">
    <source>
        <dbReference type="ARBA" id="ARBA00023136"/>
    </source>
</evidence>
<dbReference type="PROSITE" id="PS00198">
    <property type="entry name" value="4FE4S_FER_1"/>
    <property type="match status" value="1"/>
</dbReference>
<dbReference type="Pfam" id="PF04060">
    <property type="entry name" value="FeS"/>
    <property type="match status" value="1"/>
</dbReference>
<dbReference type="GO" id="GO:0046872">
    <property type="term" value="F:metal ion binding"/>
    <property type="evidence" value="ECO:0007669"/>
    <property type="project" value="UniProtKB-KW"/>
</dbReference>
<keyword evidence="10" id="KW-0997">Cell inner membrane</keyword>
<organism evidence="13 14">
    <name type="scientific">Thiolapillus brandeum</name>
    <dbReference type="NCBI Taxonomy" id="1076588"/>
    <lineage>
        <taxon>Bacteria</taxon>
        <taxon>Pseudomonadati</taxon>
        <taxon>Pseudomonadota</taxon>
        <taxon>Gammaproteobacteria</taxon>
        <taxon>Chromatiales</taxon>
        <taxon>Sedimenticolaceae</taxon>
        <taxon>Thiolapillus</taxon>
    </lineage>
</organism>
<dbReference type="GO" id="GO:0022900">
    <property type="term" value="P:electron transport chain"/>
    <property type="evidence" value="ECO:0007669"/>
    <property type="project" value="UniProtKB-UniRule"/>
</dbReference>
<dbReference type="KEGG" id="tbn:TBH_C0895"/>
<evidence type="ECO:0000256" key="2">
    <source>
        <dbReference type="ARBA" id="ARBA00022485"/>
    </source>
</evidence>
<comment type="similarity">
    <text evidence="10">Belongs to the 4Fe4S bacterial-type ferredoxin family. RnfB subfamily.</text>
</comment>
<keyword evidence="1 10" id="KW-0813">Transport</keyword>
<feature type="binding site" evidence="10">
    <location>
        <position position="52"/>
    </location>
    <ligand>
        <name>[4Fe-4S] cluster</name>
        <dbReference type="ChEBI" id="CHEBI:49883"/>
        <label>1</label>
    </ligand>
</feature>
<reference evidence="13 14" key="1">
    <citation type="journal article" date="2014" name="PLoS ONE">
        <title>Physiological and genomic features of a novel sulfur-oxidizing gammaproteobacterium belonging to a previously uncultivated symbiotic lineage isolated from a hydrothermal vent.</title>
        <authorList>
            <person name="Nunoura T."/>
            <person name="Takaki Y."/>
            <person name="Kazama H."/>
            <person name="Kakuta J."/>
            <person name="Shimamura S."/>
            <person name="Makita H."/>
            <person name="Hirai M."/>
            <person name="Miyazaki M."/>
            <person name="Takai K."/>
        </authorList>
    </citation>
    <scope>NUCLEOTIDE SEQUENCE [LARGE SCALE GENOMIC DNA]</scope>
    <source>
        <strain evidence="13 14">Hiromi1</strain>
    </source>
</reference>
<feature type="binding site" evidence="10">
    <location>
        <position position="49"/>
    </location>
    <ligand>
        <name>[4Fe-4S] cluster</name>
        <dbReference type="ChEBI" id="CHEBI:49883"/>
        <label>1</label>
    </ligand>
</feature>
<dbReference type="PROSITE" id="PS51656">
    <property type="entry name" value="4FE4S"/>
    <property type="match status" value="1"/>
</dbReference>
<dbReference type="GO" id="GO:0051539">
    <property type="term" value="F:4 iron, 4 sulfur cluster binding"/>
    <property type="evidence" value="ECO:0007669"/>
    <property type="project" value="UniProtKB-UniRule"/>
</dbReference>
<dbReference type="NCBIfam" id="TIGR01944">
    <property type="entry name" value="rnfB"/>
    <property type="match status" value="1"/>
</dbReference>
<keyword evidence="6 10" id="KW-0249">Electron transport</keyword>
<feature type="binding site" evidence="10">
    <location>
        <position position="137"/>
    </location>
    <ligand>
        <name>[4Fe-4S] cluster</name>
        <dbReference type="ChEBI" id="CHEBI:49883"/>
        <label>2</label>
    </ligand>
</feature>
<keyword evidence="5 10" id="KW-1278">Translocase</keyword>
<name>A0A7U6GHR1_9GAMM</name>
<dbReference type="PROSITE" id="PS51379">
    <property type="entry name" value="4FE4S_FER_2"/>
    <property type="match status" value="1"/>
</dbReference>
<dbReference type="InterPro" id="IPR010207">
    <property type="entry name" value="Elect_transpt_cplx_RnfB/RsxB"/>
</dbReference>
<comment type="caution">
    <text evidence="10">Lacks conserved residue(s) required for the propagation of feature annotation.</text>
</comment>
<evidence type="ECO:0000256" key="7">
    <source>
        <dbReference type="ARBA" id="ARBA00023004"/>
    </source>
</evidence>
<keyword evidence="10" id="KW-1003">Cell membrane</keyword>
<keyword evidence="7 10" id="KW-0408">Iron</keyword>
<feature type="domain" description="4Fe-4S" evidence="12">
    <location>
        <begin position="32"/>
        <end position="91"/>
    </location>
</feature>
<evidence type="ECO:0000259" key="12">
    <source>
        <dbReference type="PROSITE" id="PS51656"/>
    </source>
</evidence>
<feature type="binding site" evidence="10">
    <location>
        <position position="174"/>
    </location>
    <ligand>
        <name>[4Fe-4S] cluster</name>
        <dbReference type="ChEBI" id="CHEBI:49883"/>
        <label>3</label>
    </ligand>
</feature>
<evidence type="ECO:0000256" key="5">
    <source>
        <dbReference type="ARBA" id="ARBA00022967"/>
    </source>
</evidence>
<gene>
    <name evidence="10" type="primary">rnfB</name>
    <name evidence="13" type="ORF">TBH_C0895</name>
</gene>
<dbReference type="InterPro" id="IPR017900">
    <property type="entry name" value="4Fe4S_Fe_S_CS"/>
</dbReference>
<comment type="cofactor">
    <cofactor evidence="10">
        <name>[4Fe-4S] cluster</name>
        <dbReference type="ChEBI" id="CHEBI:49883"/>
    </cofactor>
    <text evidence="10">Binds 3 [4Fe-4S] clusters.</text>
</comment>
<evidence type="ECO:0000256" key="4">
    <source>
        <dbReference type="ARBA" id="ARBA00022737"/>
    </source>
</evidence>
<dbReference type="EMBL" id="AP012273">
    <property type="protein sequence ID" value="BAO43829.1"/>
    <property type="molecule type" value="Genomic_DNA"/>
</dbReference>
<dbReference type="Pfam" id="PF12838">
    <property type="entry name" value="Fer4_7"/>
    <property type="match status" value="1"/>
</dbReference>
<protein>
    <recommendedName>
        <fullName evidence="10">Ion-translocating oxidoreductase complex subunit B</fullName>
        <ecNumber evidence="10">7.-.-.-</ecNumber>
    </recommendedName>
    <alternativeName>
        <fullName evidence="10">Rnf electron transport complex subunit B</fullName>
    </alternativeName>
</protein>
<evidence type="ECO:0000256" key="10">
    <source>
        <dbReference type="HAMAP-Rule" id="MF_00463"/>
    </source>
</evidence>
<evidence type="ECO:0000256" key="1">
    <source>
        <dbReference type="ARBA" id="ARBA00022448"/>
    </source>
</evidence>
<comment type="subcellular location">
    <subcellularLocation>
        <location evidence="10">Cell inner membrane</location>
    </subcellularLocation>
</comment>
<keyword evidence="8 10" id="KW-0411">Iron-sulfur</keyword>
<feature type="binding site" evidence="10">
    <location>
        <position position="181"/>
    </location>
    <ligand>
        <name>[4Fe-4S] cluster</name>
        <dbReference type="ChEBI" id="CHEBI:49883"/>
        <label>2</label>
    </ligand>
</feature>
<feature type="binding site" evidence="10">
    <location>
        <position position="57"/>
    </location>
    <ligand>
        <name>[4Fe-4S] cluster</name>
        <dbReference type="ChEBI" id="CHEBI:49883"/>
        <label>1</label>
    </ligand>
</feature>
<evidence type="ECO:0000256" key="3">
    <source>
        <dbReference type="ARBA" id="ARBA00022723"/>
    </source>
</evidence>
<evidence type="ECO:0000256" key="6">
    <source>
        <dbReference type="ARBA" id="ARBA00022982"/>
    </source>
</evidence>
<feature type="binding site" evidence="10">
    <location>
        <position position="171"/>
    </location>
    <ligand>
        <name>[4Fe-4S] cluster</name>
        <dbReference type="ChEBI" id="CHEBI:49883"/>
        <label>3</label>
    </ligand>
</feature>
<dbReference type="PANTHER" id="PTHR43560">
    <property type="entry name" value="ION-TRANSLOCATING OXIDOREDUCTASE COMPLEX SUBUNIT B"/>
    <property type="match status" value="1"/>
</dbReference>
<comment type="function">
    <text evidence="10">Part of a membrane-bound complex that couples electron transfer with translocation of ions across the membrane.</text>
</comment>
<feature type="binding site" evidence="10">
    <location>
        <position position="141"/>
    </location>
    <ligand>
        <name>[4Fe-4S] cluster</name>
        <dbReference type="ChEBI" id="CHEBI:49883"/>
        <label>2</label>
    </ligand>
</feature>
<keyword evidence="3 10" id="KW-0479">Metal-binding</keyword>
<dbReference type="InterPro" id="IPR007202">
    <property type="entry name" value="4Fe-4S_dom"/>
</dbReference>
<dbReference type="HAMAP" id="MF_00463">
    <property type="entry name" value="RsxB_RnfB"/>
    <property type="match status" value="1"/>
</dbReference>
<keyword evidence="4 10" id="KW-0677">Repeat</keyword>
<dbReference type="Gene3D" id="1.10.15.40">
    <property type="entry name" value="Electron transport complex subunit B, putative Fe-S cluster"/>
    <property type="match status" value="1"/>
</dbReference>
<feature type="binding site" evidence="10">
    <location>
        <position position="151"/>
    </location>
    <ligand>
        <name>[4Fe-4S] cluster</name>
        <dbReference type="ChEBI" id="CHEBI:49883"/>
        <label>3</label>
    </ligand>
</feature>
<dbReference type="Proteomes" id="UP000031631">
    <property type="component" value="Chromosome"/>
</dbReference>
<feature type="binding site" evidence="10">
    <location>
        <position position="74"/>
    </location>
    <ligand>
        <name>[4Fe-4S] cluster</name>
        <dbReference type="ChEBI" id="CHEBI:49883"/>
        <label>1</label>
    </ligand>
</feature>
<evidence type="ECO:0000313" key="14">
    <source>
        <dbReference type="Proteomes" id="UP000031631"/>
    </source>
</evidence>
<dbReference type="AlphaFoldDB" id="A0A7U6GHR1"/>
<dbReference type="InterPro" id="IPR017896">
    <property type="entry name" value="4Fe4S_Fe-S-bd"/>
</dbReference>
<feature type="binding site" evidence="10">
    <location>
        <position position="147"/>
    </location>
    <ligand>
        <name>[4Fe-4S] cluster</name>
        <dbReference type="ChEBI" id="CHEBI:49883"/>
        <label>2</label>
    </ligand>
</feature>
<proteinExistence type="inferred from homology"/>
<dbReference type="SUPFAM" id="SSF54862">
    <property type="entry name" value="4Fe-4S ferredoxins"/>
    <property type="match status" value="2"/>
</dbReference>
<keyword evidence="14" id="KW-1185">Reference proteome</keyword>
<dbReference type="GO" id="GO:0009055">
    <property type="term" value="F:electron transfer activity"/>
    <property type="evidence" value="ECO:0007669"/>
    <property type="project" value="InterPro"/>
</dbReference>
<dbReference type="EC" id="7.-.-.-" evidence="10"/>
<dbReference type="Gene3D" id="3.30.70.20">
    <property type="match status" value="1"/>
</dbReference>
<accession>A0A7U6GHR1</accession>
<feature type="domain" description="4Fe-4S ferredoxin-type" evidence="11">
    <location>
        <begin position="162"/>
        <end position="191"/>
    </location>
</feature>
<evidence type="ECO:0000256" key="8">
    <source>
        <dbReference type="ARBA" id="ARBA00023014"/>
    </source>
</evidence>
<dbReference type="PANTHER" id="PTHR43560:SF1">
    <property type="entry name" value="ION-TRANSLOCATING OXIDOREDUCTASE COMPLEX SUBUNIT B"/>
    <property type="match status" value="1"/>
</dbReference>
<dbReference type="InterPro" id="IPR050395">
    <property type="entry name" value="4Fe4S_Ferredoxin_RnfB"/>
</dbReference>